<comment type="caution">
    <text evidence="1">The sequence shown here is derived from an EMBL/GenBank/DDBJ whole genome shotgun (WGS) entry which is preliminary data.</text>
</comment>
<organism evidence="1 2">
    <name type="scientific">Pilimelia terevasa</name>
    <dbReference type="NCBI Taxonomy" id="53372"/>
    <lineage>
        <taxon>Bacteria</taxon>
        <taxon>Bacillati</taxon>
        <taxon>Actinomycetota</taxon>
        <taxon>Actinomycetes</taxon>
        <taxon>Micromonosporales</taxon>
        <taxon>Micromonosporaceae</taxon>
        <taxon>Pilimelia</taxon>
    </lineage>
</organism>
<evidence type="ECO:0000313" key="2">
    <source>
        <dbReference type="Proteomes" id="UP000662200"/>
    </source>
</evidence>
<dbReference type="EMBL" id="BMQC01000002">
    <property type="protein sequence ID" value="GGK17128.1"/>
    <property type="molecule type" value="Genomic_DNA"/>
</dbReference>
<sequence length="204" mass="20121">MVDRVVVAVLEDVGWTPPGVPSDDWRAALAEDAVDLVSTLAGVRVAVAVHPARRALAQAVTWPGTTVYALPELAAPAVLAAAAADGATHAALVGADLPDLPALLVGKLLRPLTTRPVAVAPADGADQPAGLAGLACALPAPAWLPAAPLTALSVAAVRAAAPRPGQVAVSAGWRRLRGPADLATLTTALAGAEATRALLAAAAG</sequence>
<dbReference type="Proteomes" id="UP000662200">
    <property type="component" value="Unassembled WGS sequence"/>
</dbReference>
<gene>
    <name evidence="1" type="ORF">GCM10010124_07080</name>
</gene>
<reference evidence="1" key="2">
    <citation type="submission" date="2020-09" db="EMBL/GenBank/DDBJ databases">
        <authorList>
            <person name="Sun Q."/>
            <person name="Ohkuma M."/>
        </authorList>
    </citation>
    <scope>NUCLEOTIDE SEQUENCE</scope>
    <source>
        <strain evidence="1">JCM 3091</strain>
    </source>
</reference>
<proteinExistence type="predicted"/>
<accession>A0A8J3BL76</accession>
<keyword evidence="2" id="KW-1185">Reference proteome</keyword>
<name>A0A8J3BL76_9ACTN</name>
<reference evidence="1" key="1">
    <citation type="journal article" date="2014" name="Int. J. Syst. Evol. Microbiol.">
        <title>Complete genome sequence of Corynebacterium casei LMG S-19264T (=DSM 44701T), isolated from a smear-ripened cheese.</title>
        <authorList>
            <consortium name="US DOE Joint Genome Institute (JGI-PGF)"/>
            <person name="Walter F."/>
            <person name="Albersmeier A."/>
            <person name="Kalinowski J."/>
            <person name="Ruckert C."/>
        </authorList>
    </citation>
    <scope>NUCLEOTIDE SEQUENCE</scope>
    <source>
        <strain evidence="1">JCM 3091</strain>
    </source>
</reference>
<protein>
    <submittedName>
        <fullName evidence="1">Uncharacterized protein</fullName>
    </submittedName>
</protein>
<evidence type="ECO:0000313" key="1">
    <source>
        <dbReference type="EMBL" id="GGK17128.1"/>
    </source>
</evidence>
<dbReference type="RefSeq" id="WP_189112721.1">
    <property type="nucleotide sequence ID" value="NZ_BMQC01000002.1"/>
</dbReference>
<dbReference type="AlphaFoldDB" id="A0A8J3BL76"/>